<gene>
    <name evidence="1" type="ORF">BJ212DRAFT_1482121</name>
</gene>
<dbReference type="OrthoDB" id="2681629at2759"/>
<evidence type="ECO:0000313" key="1">
    <source>
        <dbReference type="EMBL" id="KAG1814386.1"/>
    </source>
</evidence>
<protein>
    <submittedName>
        <fullName evidence="1">Uncharacterized protein</fullName>
    </submittedName>
</protein>
<name>A0A9P7E8M4_9AGAM</name>
<accession>A0A9P7E8M4</accession>
<dbReference type="EMBL" id="JABBWG010000021">
    <property type="protein sequence ID" value="KAG1814386.1"/>
    <property type="molecule type" value="Genomic_DNA"/>
</dbReference>
<reference evidence="1" key="1">
    <citation type="journal article" date="2020" name="New Phytol.">
        <title>Comparative genomics reveals dynamic genome evolution in host specialist ectomycorrhizal fungi.</title>
        <authorList>
            <person name="Lofgren L.A."/>
            <person name="Nguyen N.H."/>
            <person name="Vilgalys R."/>
            <person name="Ruytinx J."/>
            <person name="Liao H.L."/>
            <person name="Branco S."/>
            <person name="Kuo A."/>
            <person name="LaButti K."/>
            <person name="Lipzen A."/>
            <person name="Andreopoulos W."/>
            <person name="Pangilinan J."/>
            <person name="Riley R."/>
            <person name="Hundley H."/>
            <person name="Na H."/>
            <person name="Barry K."/>
            <person name="Grigoriev I.V."/>
            <person name="Stajich J.E."/>
            <person name="Kennedy P.G."/>
        </authorList>
    </citation>
    <scope>NUCLEOTIDE SEQUENCE</scope>
    <source>
        <strain evidence="1">MN1</strain>
    </source>
</reference>
<sequence length="139" mass="14901">MSTELECNFALALADTSLWEADGHVVVDQAHDIASKVSTALQQYGRLALVILPFLLSAAAEVRATINKGKWPLWAHVQDKDPHMEAHLFSPKTTGYVKGSTTAPAPAPQVALVPAPKDISIPPIDSLPVTSHQMTNKGK</sequence>
<evidence type="ECO:0000313" key="2">
    <source>
        <dbReference type="Proteomes" id="UP000807769"/>
    </source>
</evidence>
<proteinExistence type="predicted"/>
<comment type="caution">
    <text evidence="1">The sequence shown here is derived from an EMBL/GenBank/DDBJ whole genome shotgun (WGS) entry which is preliminary data.</text>
</comment>
<dbReference type="RefSeq" id="XP_041191847.1">
    <property type="nucleotide sequence ID" value="XM_041340365.1"/>
</dbReference>
<dbReference type="Proteomes" id="UP000807769">
    <property type="component" value="Unassembled WGS sequence"/>
</dbReference>
<dbReference type="GeneID" id="64634381"/>
<organism evidence="1 2">
    <name type="scientific">Suillus subaureus</name>
    <dbReference type="NCBI Taxonomy" id="48587"/>
    <lineage>
        <taxon>Eukaryota</taxon>
        <taxon>Fungi</taxon>
        <taxon>Dikarya</taxon>
        <taxon>Basidiomycota</taxon>
        <taxon>Agaricomycotina</taxon>
        <taxon>Agaricomycetes</taxon>
        <taxon>Agaricomycetidae</taxon>
        <taxon>Boletales</taxon>
        <taxon>Suillineae</taxon>
        <taxon>Suillaceae</taxon>
        <taxon>Suillus</taxon>
    </lineage>
</organism>
<keyword evidence="2" id="KW-1185">Reference proteome</keyword>
<dbReference type="AlphaFoldDB" id="A0A9P7E8M4"/>